<evidence type="ECO:0000256" key="6">
    <source>
        <dbReference type="ARBA" id="ARBA00055087"/>
    </source>
</evidence>
<dbReference type="NCBIfam" id="TIGR00581">
    <property type="entry name" value="moaC"/>
    <property type="match status" value="1"/>
</dbReference>
<dbReference type="PANTHER" id="PTHR22960:SF29">
    <property type="entry name" value="CYCLIC PYRANOPTERIN MONOPHOSPHATE SYNTHASE"/>
    <property type="match status" value="1"/>
</dbReference>
<dbReference type="EC" id="4.6.1.17" evidence="3 7"/>
<dbReference type="NCBIfam" id="NF006870">
    <property type="entry name" value="PRK09364.1"/>
    <property type="match status" value="1"/>
</dbReference>
<comment type="pathway">
    <text evidence="2 7">Cofactor biosynthesis; molybdopterin biosynthesis.</text>
</comment>
<dbReference type="RefSeq" id="WP_225911564.1">
    <property type="nucleotide sequence ID" value="NZ_AP024355.1"/>
</dbReference>
<evidence type="ECO:0000256" key="2">
    <source>
        <dbReference type="ARBA" id="ARBA00005046"/>
    </source>
</evidence>
<gene>
    <name evidence="7" type="primary">moaC</name>
    <name evidence="9" type="ORF">DESUT3_37370</name>
</gene>
<protein>
    <recommendedName>
        <fullName evidence="3 7">Cyclic pyranopterin monophosphate synthase</fullName>
        <ecNumber evidence="3 7">4.6.1.17</ecNumber>
    </recommendedName>
    <alternativeName>
        <fullName evidence="7">Molybdenum cofactor biosynthesis protein C</fullName>
    </alternativeName>
</protein>
<evidence type="ECO:0000256" key="3">
    <source>
        <dbReference type="ARBA" id="ARBA00012575"/>
    </source>
</evidence>
<feature type="binding site" evidence="7">
    <location>
        <begin position="77"/>
        <end position="79"/>
    </location>
    <ligand>
        <name>substrate</name>
    </ligand>
</feature>
<dbReference type="Pfam" id="PF01967">
    <property type="entry name" value="MoaC"/>
    <property type="match status" value="1"/>
</dbReference>
<evidence type="ECO:0000256" key="5">
    <source>
        <dbReference type="ARBA" id="ARBA00023239"/>
    </source>
</evidence>
<sequence length="161" mass="17427">MTDDKLTHFDDEGKAIMVDVGEKTPTRRVAVARGEVRMAEATLQRILDRSVEKGDVFSVARIAGIMAAKKTPELIPLCHPLALSSVKIEFLPFPGEGRVEIEAAVKLTGTTGVEMEALTAVSVAALTIYDMCKAVDKAMVIGEIRLMEKHGGKSGSFLRQE</sequence>
<organism evidence="9 10">
    <name type="scientific">Desulfuromonas versatilis</name>
    <dbReference type="NCBI Taxonomy" id="2802975"/>
    <lineage>
        <taxon>Bacteria</taxon>
        <taxon>Pseudomonadati</taxon>
        <taxon>Thermodesulfobacteriota</taxon>
        <taxon>Desulfuromonadia</taxon>
        <taxon>Desulfuromonadales</taxon>
        <taxon>Desulfuromonadaceae</taxon>
        <taxon>Desulfuromonas</taxon>
    </lineage>
</organism>
<dbReference type="SUPFAM" id="SSF55040">
    <property type="entry name" value="Molybdenum cofactor biosynthesis protein C, MoaC"/>
    <property type="match status" value="1"/>
</dbReference>
<evidence type="ECO:0000256" key="1">
    <source>
        <dbReference type="ARBA" id="ARBA00001637"/>
    </source>
</evidence>
<feature type="active site" evidence="7">
    <location>
        <position position="130"/>
    </location>
</feature>
<dbReference type="EMBL" id="AP024355">
    <property type="protein sequence ID" value="BCR06668.1"/>
    <property type="molecule type" value="Genomic_DNA"/>
</dbReference>
<dbReference type="PANTHER" id="PTHR22960">
    <property type="entry name" value="MOLYBDOPTERIN COFACTOR SYNTHESIS PROTEIN A"/>
    <property type="match status" value="1"/>
</dbReference>
<dbReference type="HAMAP" id="MF_01224_B">
    <property type="entry name" value="MoaC_B"/>
    <property type="match status" value="1"/>
</dbReference>
<evidence type="ECO:0000259" key="8">
    <source>
        <dbReference type="Pfam" id="PF01967"/>
    </source>
</evidence>
<evidence type="ECO:0000256" key="7">
    <source>
        <dbReference type="HAMAP-Rule" id="MF_01224"/>
    </source>
</evidence>
<dbReference type="InterPro" id="IPR002820">
    <property type="entry name" value="Mopterin_CF_biosynth-C_dom"/>
</dbReference>
<reference evidence="9 10" key="2">
    <citation type="journal article" date="2021" name="Int. J. Syst. Evol. Microbiol.">
        <title>Isolation and Polyphasic Characterization of Desulfuromonas versatilis sp. Nov., an Electrogenic Bacteria Capable of Versatile Metabolism Isolated from a Graphene Oxide-Reducing Enrichment Culture.</title>
        <authorList>
            <person name="Xie L."/>
            <person name="Yoshida N."/>
            <person name="Ishii S."/>
            <person name="Meng L."/>
        </authorList>
    </citation>
    <scope>NUCLEOTIDE SEQUENCE [LARGE SCALE GENOMIC DNA]</scope>
    <source>
        <strain evidence="9 10">NIT-T3</strain>
    </source>
</reference>
<dbReference type="InterPro" id="IPR047594">
    <property type="entry name" value="MoaC_bact/euk"/>
</dbReference>
<dbReference type="Gene3D" id="3.30.70.640">
    <property type="entry name" value="Molybdopterin cofactor biosynthesis C (MoaC) domain"/>
    <property type="match status" value="1"/>
</dbReference>
<dbReference type="InterPro" id="IPR036522">
    <property type="entry name" value="MoaC_sf"/>
</dbReference>
<comment type="subunit">
    <text evidence="7">Homohexamer; trimer of dimers.</text>
</comment>
<evidence type="ECO:0000313" key="9">
    <source>
        <dbReference type="EMBL" id="BCR06668.1"/>
    </source>
</evidence>
<dbReference type="Proteomes" id="UP001319827">
    <property type="component" value="Chromosome"/>
</dbReference>
<reference evidence="9 10" key="1">
    <citation type="journal article" date="2016" name="C (Basel)">
        <title>Selective Growth of and Electricity Production by Marine Exoelectrogenic Bacteria in Self-Aggregated Hydrogel of Microbially Reduced Graphene Oxide.</title>
        <authorList>
            <person name="Yoshida N."/>
            <person name="Goto Y."/>
            <person name="Miyata Y."/>
        </authorList>
    </citation>
    <scope>NUCLEOTIDE SEQUENCE [LARGE SCALE GENOMIC DNA]</scope>
    <source>
        <strain evidence="9 10">NIT-T3</strain>
    </source>
</reference>
<evidence type="ECO:0000256" key="4">
    <source>
        <dbReference type="ARBA" id="ARBA00023150"/>
    </source>
</evidence>
<accession>A0ABM8HWH3</accession>
<name>A0ABM8HWH3_9BACT</name>
<dbReference type="CDD" id="cd01420">
    <property type="entry name" value="MoaC_PE"/>
    <property type="match status" value="1"/>
</dbReference>
<feature type="binding site" evidence="7">
    <location>
        <begin position="115"/>
        <end position="116"/>
    </location>
    <ligand>
        <name>substrate</name>
    </ligand>
</feature>
<keyword evidence="4 7" id="KW-0501">Molybdenum cofactor biosynthesis</keyword>
<dbReference type="InterPro" id="IPR050105">
    <property type="entry name" value="MoCo_biosynth_MoaA/MoaC"/>
</dbReference>
<evidence type="ECO:0000313" key="10">
    <source>
        <dbReference type="Proteomes" id="UP001319827"/>
    </source>
</evidence>
<keyword evidence="5 7" id="KW-0456">Lyase</keyword>
<keyword evidence="10" id="KW-1185">Reference proteome</keyword>
<dbReference type="InterPro" id="IPR023045">
    <property type="entry name" value="MoaC"/>
</dbReference>
<feature type="domain" description="Molybdopterin cofactor biosynthesis C (MoaC)" evidence="8">
    <location>
        <begin position="17"/>
        <end position="152"/>
    </location>
</feature>
<comment type="similarity">
    <text evidence="7">Belongs to the MoaC family.</text>
</comment>
<comment type="catalytic activity">
    <reaction evidence="1 7">
        <text>(8S)-3',8-cyclo-7,8-dihydroguanosine 5'-triphosphate = cyclic pyranopterin phosphate + diphosphate</text>
        <dbReference type="Rhea" id="RHEA:49580"/>
        <dbReference type="ChEBI" id="CHEBI:33019"/>
        <dbReference type="ChEBI" id="CHEBI:59648"/>
        <dbReference type="ChEBI" id="CHEBI:131766"/>
        <dbReference type="EC" id="4.6.1.17"/>
    </reaction>
</comment>
<comment type="function">
    <text evidence="6 7">Catalyzes the conversion of (8S)-3',8-cyclo-7,8-dihydroguanosine 5'-triphosphate to cyclic pyranopterin monophosphate (cPMP).</text>
</comment>
<proteinExistence type="inferred from homology"/>